<dbReference type="InterPro" id="IPR036390">
    <property type="entry name" value="WH_DNA-bd_sf"/>
</dbReference>
<dbReference type="SUPFAM" id="SSF54909">
    <property type="entry name" value="Dimeric alpha+beta barrel"/>
    <property type="match status" value="1"/>
</dbReference>
<dbReference type="Pfam" id="PF13412">
    <property type="entry name" value="HTH_24"/>
    <property type="match status" value="1"/>
</dbReference>
<dbReference type="Pfam" id="PF01037">
    <property type="entry name" value="AsnC_trans_reg"/>
    <property type="match status" value="1"/>
</dbReference>
<dbReference type="InterPro" id="IPR000485">
    <property type="entry name" value="AsnC-type_HTH_dom"/>
</dbReference>
<keyword evidence="1" id="KW-0805">Transcription regulation</keyword>
<feature type="domain" description="Transcription regulator AsnC/Lrp ligand binding" evidence="4">
    <location>
        <begin position="77"/>
        <end position="149"/>
    </location>
</feature>
<keyword evidence="2" id="KW-0238">DNA-binding</keyword>
<dbReference type="STRING" id="1799789.AX660_11840"/>
<dbReference type="OrthoDB" id="8590699at2"/>
<dbReference type="EMBL" id="LSNE01000005">
    <property type="protein sequence ID" value="KXI28877.1"/>
    <property type="molecule type" value="Genomic_DNA"/>
</dbReference>
<name>A0A136A116_9ALTE</name>
<protein>
    <submittedName>
        <fullName evidence="5">AsnC family transcriptional regulator</fullName>
    </submittedName>
</protein>
<keyword evidence="6" id="KW-1185">Reference proteome</keyword>
<evidence type="ECO:0000313" key="5">
    <source>
        <dbReference type="EMBL" id="KXI28877.1"/>
    </source>
</evidence>
<gene>
    <name evidence="5" type="ORF">AX660_11840</name>
</gene>
<dbReference type="Gene3D" id="1.10.10.10">
    <property type="entry name" value="Winged helix-like DNA-binding domain superfamily/Winged helix DNA-binding domain"/>
    <property type="match status" value="1"/>
</dbReference>
<dbReference type="RefSeq" id="WP_068375718.1">
    <property type="nucleotide sequence ID" value="NZ_LSNE01000005.1"/>
</dbReference>
<dbReference type="InterPro" id="IPR019887">
    <property type="entry name" value="Tscrpt_reg_AsnC/Lrp_C"/>
</dbReference>
<evidence type="ECO:0000313" key="6">
    <source>
        <dbReference type="Proteomes" id="UP000070299"/>
    </source>
</evidence>
<dbReference type="InterPro" id="IPR019885">
    <property type="entry name" value="Tscrpt_reg_HTH_AsnC-type_CS"/>
</dbReference>
<dbReference type="PROSITE" id="PS00519">
    <property type="entry name" value="HTH_ASNC_1"/>
    <property type="match status" value="1"/>
</dbReference>
<dbReference type="InterPro" id="IPR036388">
    <property type="entry name" value="WH-like_DNA-bd_sf"/>
</dbReference>
<proteinExistence type="predicted"/>
<dbReference type="GO" id="GO:0043565">
    <property type="term" value="F:sequence-specific DNA binding"/>
    <property type="evidence" value="ECO:0007669"/>
    <property type="project" value="InterPro"/>
</dbReference>
<dbReference type="PANTHER" id="PTHR30154:SF34">
    <property type="entry name" value="TRANSCRIPTIONAL REGULATOR AZLB"/>
    <property type="match status" value="1"/>
</dbReference>
<dbReference type="InterPro" id="IPR011008">
    <property type="entry name" value="Dimeric_a/b-barrel"/>
</dbReference>
<dbReference type="AlphaFoldDB" id="A0A136A116"/>
<evidence type="ECO:0000256" key="2">
    <source>
        <dbReference type="ARBA" id="ARBA00023125"/>
    </source>
</evidence>
<dbReference type="SMART" id="SM00344">
    <property type="entry name" value="HTH_ASNC"/>
    <property type="match status" value="1"/>
</dbReference>
<reference evidence="6" key="1">
    <citation type="submission" date="2016-02" db="EMBL/GenBank/DDBJ databases">
        <authorList>
            <person name="Schultz-Johansen M."/>
            <person name="Glaring M.A."/>
            <person name="Bech P.K."/>
            <person name="Stougaard P."/>
        </authorList>
    </citation>
    <scope>NUCLEOTIDE SEQUENCE [LARGE SCALE GENOMIC DNA]</scope>
    <source>
        <strain evidence="6">S66</strain>
    </source>
</reference>
<dbReference type="Gene3D" id="3.30.70.920">
    <property type="match status" value="1"/>
</dbReference>
<dbReference type="PRINTS" id="PR00033">
    <property type="entry name" value="HTHASNC"/>
</dbReference>
<evidence type="ECO:0000256" key="3">
    <source>
        <dbReference type="ARBA" id="ARBA00023163"/>
    </source>
</evidence>
<dbReference type="Proteomes" id="UP000070299">
    <property type="component" value="Unassembled WGS sequence"/>
</dbReference>
<dbReference type="GO" id="GO:0043200">
    <property type="term" value="P:response to amino acid"/>
    <property type="evidence" value="ECO:0007669"/>
    <property type="project" value="TreeGrafter"/>
</dbReference>
<evidence type="ECO:0000256" key="1">
    <source>
        <dbReference type="ARBA" id="ARBA00023015"/>
    </source>
</evidence>
<dbReference type="GO" id="GO:0005829">
    <property type="term" value="C:cytosol"/>
    <property type="evidence" value="ECO:0007669"/>
    <property type="project" value="TreeGrafter"/>
</dbReference>
<dbReference type="SUPFAM" id="SSF46785">
    <property type="entry name" value="Winged helix' DNA-binding domain"/>
    <property type="match status" value="1"/>
</dbReference>
<sequence length="166" mass="18909">MSIKKNIKLDQINKKIITIVHTQADISNQELSERVGLSNSACFQRTKALKEAGYFVGFNTDLDLNRIVKNVLAYVEFTLEANNPKARKTFENAIKAIPEFMDCLRITGDVDYICFTCCSDTQALNELCDAVNGNPDLGIQKVKTRIILERAKWYLGYPLQKLEWLK</sequence>
<dbReference type="InterPro" id="IPR019888">
    <property type="entry name" value="Tscrpt_reg_AsnC-like"/>
</dbReference>
<organism evidence="5 6">
    <name type="scientific">Paraglaciecola hydrolytica</name>
    <dbReference type="NCBI Taxonomy" id="1799789"/>
    <lineage>
        <taxon>Bacteria</taxon>
        <taxon>Pseudomonadati</taxon>
        <taxon>Pseudomonadota</taxon>
        <taxon>Gammaproteobacteria</taxon>
        <taxon>Alteromonadales</taxon>
        <taxon>Alteromonadaceae</taxon>
        <taxon>Paraglaciecola</taxon>
    </lineage>
</organism>
<evidence type="ECO:0000259" key="4">
    <source>
        <dbReference type="Pfam" id="PF01037"/>
    </source>
</evidence>
<comment type="caution">
    <text evidence="5">The sequence shown here is derived from an EMBL/GenBank/DDBJ whole genome shotgun (WGS) entry which is preliminary data.</text>
</comment>
<keyword evidence="3" id="KW-0804">Transcription</keyword>
<dbReference type="PANTHER" id="PTHR30154">
    <property type="entry name" value="LEUCINE-RESPONSIVE REGULATORY PROTEIN"/>
    <property type="match status" value="1"/>
</dbReference>
<accession>A0A136A116</accession>